<gene>
    <name evidence="1" type="ORF">PI95_001650</name>
</gene>
<evidence type="ECO:0000313" key="1">
    <source>
        <dbReference type="EMBL" id="NEU71320.1"/>
    </source>
</evidence>
<dbReference type="GO" id="GO:0016773">
    <property type="term" value="F:phosphotransferase activity, alcohol group as acceptor"/>
    <property type="evidence" value="ECO:0007669"/>
    <property type="project" value="InterPro"/>
</dbReference>
<dbReference type="GO" id="GO:0005975">
    <property type="term" value="P:carbohydrate metabolic process"/>
    <property type="evidence" value="ECO:0007669"/>
    <property type="project" value="InterPro"/>
</dbReference>
<reference evidence="1 2" key="1">
    <citation type="journal article" date="2015" name="Genome Announc.">
        <title>Draft Genome Sequence of Cyanobacterium Hassallia byssoidea Strain VB512170, Isolated from Monuments in India.</title>
        <authorList>
            <person name="Singh D."/>
            <person name="Chandrababunaidu M.M."/>
            <person name="Panda A."/>
            <person name="Sen D."/>
            <person name="Bhattacharyya S."/>
            <person name="Adhikary S.P."/>
            <person name="Tripathy S."/>
        </authorList>
    </citation>
    <scope>NUCLEOTIDE SEQUENCE [LARGE SCALE GENOMIC DNA]</scope>
    <source>
        <strain evidence="1 2">VB512170</strain>
    </source>
</reference>
<dbReference type="AlphaFoldDB" id="A0A846H3X1"/>
<protein>
    <submittedName>
        <fullName evidence="1">Uncharacterized protein</fullName>
    </submittedName>
</protein>
<organism evidence="1 2">
    <name type="scientific">Hassallia byssoidea VB512170</name>
    <dbReference type="NCBI Taxonomy" id="1304833"/>
    <lineage>
        <taxon>Bacteria</taxon>
        <taxon>Bacillati</taxon>
        <taxon>Cyanobacteriota</taxon>
        <taxon>Cyanophyceae</taxon>
        <taxon>Nostocales</taxon>
        <taxon>Tolypothrichaceae</taxon>
        <taxon>Hassallia</taxon>
    </lineage>
</organism>
<dbReference type="EMBL" id="JTCM02000002">
    <property type="protein sequence ID" value="NEU71320.1"/>
    <property type="molecule type" value="Genomic_DNA"/>
</dbReference>
<accession>A0A846H3X1</accession>
<proteinExistence type="predicted"/>
<dbReference type="PROSITE" id="PS00933">
    <property type="entry name" value="FGGY_KINASES_1"/>
    <property type="match status" value="1"/>
</dbReference>
<comment type="caution">
    <text evidence="1">The sequence shown here is derived from an EMBL/GenBank/DDBJ whole genome shotgun (WGS) entry which is preliminary data.</text>
</comment>
<sequence length="33" mass="3982">MYERTELIIDAYFSATKLHWLLDHTPDFDINNV</sequence>
<dbReference type="Proteomes" id="UP000031549">
    <property type="component" value="Unassembled WGS sequence"/>
</dbReference>
<evidence type="ECO:0000313" key="2">
    <source>
        <dbReference type="Proteomes" id="UP000031549"/>
    </source>
</evidence>
<name>A0A846H3X1_9CYAN</name>
<dbReference type="InterPro" id="IPR018483">
    <property type="entry name" value="Carb_kinase_FGGY_CS"/>
</dbReference>
<keyword evidence="2" id="KW-1185">Reference proteome</keyword>